<dbReference type="GO" id="GO:0007030">
    <property type="term" value="P:Golgi organization"/>
    <property type="evidence" value="ECO:0007669"/>
    <property type="project" value="InterPro"/>
</dbReference>
<sequence length="177" mass="20298">PLLLAQISMILVKRCSEKLRFIRTVGSSARASKSMPKEPSYFISDIFTDLRAYLNRFSDLLSSISTPGASKSNLKTRLIESTIEEIFNRYLNILINVQRSEDSLKKLKKGRKKQGFLNFNNNSNSSSSRVVEEEEEEDLRVKTQLRLDFKKLELDSIELGFVSLDQSKAFNELLKIL</sequence>
<protein>
    <recommendedName>
        <fullName evidence="1">COG complex component COG2 C-terminal domain-containing protein</fullName>
    </recommendedName>
</protein>
<keyword evidence="3" id="KW-1185">Reference proteome</keyword>
<dbReference type="AlphaFoldDB" id="A0AAV0AYL3"/>
<dbReference type="PANTHER" id="PTHR12961:SF0">
    <property type="entry name" value="CONSERVED OLIGOMERIC GOLGI COMPLEX SUBUNIT 2"/>
    <property type="match status" value="1"/>
</dbReference>
<dbReference type="InterPro" id="IPR024603">
    <property type="entry name" value="COG_complex_COG2_C"/>
</dbReference>
<accession>A0AAV0AYL3</accession>
<dbReference type="PANTHER" id="PTHR12961">
    <property type="entry name" value="CONSERVED OLIGOMERIC GOLGI COMPLEX COMPONENT 2"/>
    <property type="match status" value="1"/>
</dbReference>
<dbReference type="Pfam" id="PF12022">
    <property type="entry name" value="COG2_C"/>
    <property type="match status" value="1"/>
</dbReference>
<evidence type="ECO:0000313" key="3">
    <source>
        <dbReference type="Proteomes" id="UP001153365"/>
    </source>
</evidence>
<reference evidence="2" key="1">
    <citation type="submission" date="2022-06" db="EMBL/GenBank/DDBJ databases">
        <authorList>
            <consortium name="SYNGENTA / RWTH Aachen University"/>
        </authorList>
    </citation>
    <scope>NUCLEOTIDE SEQUENCE</scope>
</reference>
<proteinExistence type="predicted"/>
<evidence type="ECO:0000259" key="1">
    <source>
        <dbReference type="Pfam" id="PF12022"/>
    </source>
</evidence>
<evidence type="ECO:0000313" key="2">
    <source>
        <dbReference type="EMBL" id="CAH7674664.1"/>
    </source>
</evidence>
<dbReference type="InterPro" id="IPR009316">
    <property type="entry name" value="COG2"/>
</dbReference>
<name>A0AAV0AYL3_PHAPC</name>
<comment type="caution">
    <text evidence="2">The sequence shown here is derived from an EMBL/GenBank/DDBJ whole genome shotgun (WGS) entry which is preliminary data.</text>
</comment>
<dbReference type="GO" id="GO:0015031">
    <property type="term" value="P:protein transport"/>
    <property type="evidence" value="ECO:0007669"/>
    <property type="project" value="InterPro"/>
</dbReference>
<dbReference type="GO" id="GO:0017119">
    <property type="term" value="C:Golgi transport complex"/>
    <property type="evidence" value="ECO:0007669"/>
    <property type="project" value="TreeGrafter"/>
</dbReference>
<dbReference type="EMBL" id="CALTRL010002095">
    <property type="protein sequence ID" value="CAH7674664.1"/>
    <property type="molecule type" value="Genomic_DNA"/>
</dbReference>
<gene>
    <name evidence="2" type="ORF">PPACK8108_LOCUS9579</name>
</gene>
<feature type="domain" description="COG complex component COG2 C-terminal" evidence="1">
    <location>
        <begin position="5"/>
        <end position="148"/>
    </location>
</feature>
<organism evidence="2 3">
    <name type="scientific">Phakopsora pachyrhizi</name>
    <name type="common">Asian soybean rust disease fungus</name>
    <dbReference type="NCBI Taxonomy" id="170000"/>
    <lineage>
        <taxon>Eukaryota</taxon>
        <taxon>Fungi</taxon>
        <taxon>Dikarya</taxon>
        <taxon>Basidiomycota</taxon>
        <taxon>Pucciniomycotina</taxon>
        <taxon>Pucciniomycetes</taxon>
        <taxon>Pucciniales</taxon>
        <taxon>Phakopsoraceae</taxon>
        <taxon>Phakopsora</taxon>
    </lineage>
</organism>
<dbReference type="GO" id="GO:0016020">
    <property type="term" value="C:membrane"/>
    <property type="evidence" value="ECO:0007669"/>
    <property type="project" value="InterPro"/>
</dbReference>
<dbReference type="GO" id="GO:0006891">
    <property type="term" value="P:intra-Golgi vesicle-mediated transport"/>
    <property type="evidence" value="ECO:0007669"/>
    <property type="project" value="TreeGrafter"/>
</dbReference>
<feature type="non-terminal residue" evidence="2">
    <location>
        <position position="1"/>
    </location>
</feature>
<dbReference type="Proteomes" id="UP001153365">
    <property type="component" value="Unassembled WGS sequence"/>
</dbReference>